<dbReference type="InterPro" id="IPR002347">
    <property type="entry name" value="SDR_fam"/>
</dbReference>
<reference evidence="6 7" key="1">
    <citation type="journal article" date="2018" name="Sci. Rep.">
        <title>Rhizobium tumorigenes sp. nov., a novel plant tumorigenic bacterium isolated from cane gall tumors on thornless blackberry.</title>
        <authorList>
            <person name="Kuzmanovi N."/>
            <person name="Smalla K."/>
            <person name="Gronow S."/>
            <person name="PuBawska J."/>
        </authorList>
    </citation>
    <scope>NUCLEOTIDE SEQUENCE [LARGE SCALE GENOMIC DNA]</scope>
    <source>
        <strain evidence="6 7">1078</strain>
    </source>
</reference>
<sequence length="340" mass="35812">MTKHDQTLPPKLSRRAIVGGATAVMATVALASRQTNAAQPPAAVANEVKISNPTKLYPKPPFKSQTQPWPGLASKMDPKPDHGESSYKGSGRLAGRKALITGGDSGMGRAAAIAFAREGADVAISYLPDEEPDAREVIELIRQEGRVAVALPGDIRDEARCGKIVEEAVRQLGGLDILVNNASRQQQRPSLLDISSEDFDATMKTNLYAMFWLTKAALPHLPEGSAIIQTTSEQAYDPSEDLVDYAMTKAAMMSFTKSMAKQLGPKGIRVNGVAPGPIWTPLQVSGGATQVKLMSFGSNTPLGRPGQPAELASIYVQLAAADASYATGQVYGAAGGSGQP</sequence>
<reference evidence="7" key="2">
    <citation type="journal article" date="2023" name="MicrobiologyOpen">
        <title>Genomics of the tumorigenes clade of the family Rhizobiaceae and description of Rhizobium rhododendri sp. nov.</title>
        <authorList>
            <person name="Kuzmanovic N."/>
            <person name="diCenzo G.C."/>
            <person name="Bunk B."/>
            <person name="Sproeer C."/>
            <person name="Fruehling A."/>
            <person name="Neumann-Schaal M."/>
            <person name="Overmann J."/>
            <person name="Smalla K."/>
        </authorList>
    </citation>
    <scope>NUCLEOTIDE SEQUENCE [LARGE SCALE GENOMIC DNA]</scope>
    <source>
        <strain evidence="7">1078</strain>
        <plasmid evidence="7">pRt1078</plasmid>
    </source>
</reference>
<dbReference type="Pfam" id="PF13561">
    <property type="entry name" value="adh_short_C2"/>
    <property type="match status" value="1"/>
</dbReference>
<keyword evidence="5" id="KW-0732">Signal</keyword>
<feature type="compositionally biased region" description="Basic and acidic residues" evidence="4">
    <location>
        <begin position="76"/>
        <end position="85"/>
    </location>
</feature>
<name>A0AAF1KJL6_9HYPH</name>
<evidence type="ECO:0000313" key="6">
    <source>
        <dbReference type="EMBL" id="WFR97551.1"/>
    </source>
</evidence>
<dbReference type="PROSITE" id="PS00061">
    <property type="entry name" value="ADH_SHORT"/>
    <property type="match status" value="1"/>
</dbReference>
<protein>
    <recommendedName>
        <fullName evidence="3">Uncharacterized oxidoreductase YghA</fullName>
    </recommendedName>
</protein>
<keyword evidence="6" id="KW-0614">Plasmid</keyword>
<feature type="chain" id="PRO_5042241838" description="Uncharacterized oxidoreductase YghA" evidence="5">
    <location>
        <begin position="38"/>
        <end position="340"/>
    </location>
</feature>
<gene>
    <name evidence="6" type="ORF">PR017_20265</name>
</gene>
<dbReference type="PRINTS" id="PR00080">
    <property type="entry name" value="SDRFAMILY"/>
</dbReference>
<dbReference type="PROSITE" id="PS51318">
    <property type="entry name" value="TAT"/>
    <property type="match status" value="1"/>
</dbReference>
<evidence type="ECO:0000256" key="5">
    <source>
        <dbReference type="SAM" id="SignalP"/>
    </source>
</evidence>
<dbReference type="PRINTS" id="PR00081">
    <property type="entry name" value="GDHRDH"/>
</dbReference>
<dbReference type="SUPFAM" id="SSF51735">
    <property type="entry name" value="NAD(P)-binding Rossmann-fold domains"/>
    <property type="match status" value="1"/>
</dbReference>
<dbReference type="GO" id="GO:0016614">
    <property type="term" value="F:oxidoreductase activity, acting on CH-OH group of donors"/>
    <property type="evidence" value="ECO:0007669"/>
    <property type="project" value="UniProtKB-ARBA"/>
</dbReference>
<dbReference type="KEGG" id="rtu:PR017_20265"/>
<dbReference type="InterPro" id="IPR036291">
    <property type="entry name" value="NAD(P)-bd_dom_sf"/>
</dbReference>
<keyword evidence="7" id="KW-1185">Reference proteome</keyword>
<keyword evidence="2" id="KW-0560">Oxidoreductase</keyword>
<dbReference type="EMBL" id="CP117256">
    <property type="protein sequence ID" value="WFR97551.1"/>
    <property type="molecule type" value="Genomic_DNA"/>
</dbReference>
<geneLocation type="plasmid" evidence="6 7">
    <name>pRt1078</name>
</geneLocation>
<evidence type="ECO:0000256" key="4">
    <source>
        <dbReference type="SAM" id="MobiDB-lite"/>
    </source>
</evidence>
<dbReference type="InterPro" id="IPR020904">
    <property type="entry name" value="Sc_DH/Rdtase_CS"/>
</dbReference>
<evidence type="ECO:0000256" key="3">
    <source>
        <dbReference type="ARBA" id="ARBA00067437"/>
    </source>
</evidence>
<dbReference type="InterPro" id="IPR006311">
    <property type="entry name" value="TAT_signal"/>
</dbReference>
<evidence type="ECO:0000256" key="2">
    <source>
        <dbReference type="ARBA" id="ARBA00023002"/>
    </source>
</evidence>
<accession>A0AAF1KJL6</accession>
<evidence type="ECO:0000313" key="7">
    <source>
        <dbReference type="Proteomes" id="UP000249499"/>
    </source>
</evidence>
<dbReference type="FunFam" id="3.40.50.720:FF:000097">
    <property type="entry name" value="SDR family oxidoreductase"/>
    <property type="match status" value="1"/>
</dbReference>
<dbReference type="Proteomes" id="UP000249499">
    <property type="component" value="Plasmid pRt1078"/>
</dbReference>
<evidence type="ECO:0000256" key="1">
    <source>
        <dbReference type="ARBA" id="ARBA00006484"/>
    </source>
</evidence>
<comment type="similarity">
    <text evidence="1">Belongs to the short-chain dehydrogenases/reductases (SDR) family.</text>
</comment>
<dbReference type="RefSeq" id="WP_111221335.1">
    <property type="nucleotide sequence ID" value="NZ_CP117256.1"/>
</dbReference>
<organism evidence="6 7">
    <name type="scientific">Rhizobium tumorigenes</name>
    <dbReference type="NCBI Taxonomy" id="2041385"/>
    <lineage>
        <taxon>Bacteria</taxon>
        <taxon>Pseudomonadati</taxon>
        <taxon>Pseudomonadota</taxon>
        <taxon>Alphaproteobacteria</taxon>
        <taxon>Hyphomicrobiales</taxon>
        <taxon>Rhizobiaceae</taxon>
        <taxon>Rhizobium/Agrobacterium group</taxon>
        <taxon>Rhizobium</taxon>
    </lineage>
</organism>
<dbReference type="Gene3D" id="3.40.50.720">
    <property type="entry name" value="NAD(P)-binding Rossmann-like Domain"/>
    <property type="match status" value="1"/>
</dbReference>
<dbReference type="PANTHER" id="PTHR48107:SF16">
    <property type="entry name" value="NADPH-DEPENDENT ALDEHYDE REDUCTASE 1, CHLOROPLASTIC"/>
    <property type="match status" value="1"/>
</dbReference>
<feature type="signal peptide" evidence="5">
    <location>
        <begin position="1"/>
        <end position="37"/>
    </location>
</feature>
<feature type="region of interest" description="Disordered" evidence="4">
    <location>
        <begin position="53"/>
        <end position="90"/>
    </location>
</feature>
<proteinExistence type="inferred from homology"/>
<dbReference type="PANTHER" id="PTHR48107">
    <property type="entry name" value="NADPH-DEPENDENT ALDEHYDE REDUCTASE-LIKE PROTEIN, CHLOROPLASTIC-RELATED"/>
    <property type="match status" value="1"/>
</dbReference>
<dbReference type="AlphaFoldDB" id="A0AAF1KJL6"/>